<proteinExistence type="predicted"/>
<sequence>MPTPKAGYVFGKRTYSSSTKTEDVASRISKHRPSLQTISRHPPYLYNMSLLPNTYFFSEMLRSFVQAKAERNSTQLHPPVRKSRKRTWSATRTDCFQKPKAEEKQDTSADWMIKSNRKLEENPLELTMNKPEMNETTYQNKIEDFNTKVDNTVSEPIFPNIHPNLPQDGGPSNLVLPPPPPMWYPPLYPTPPYGIDPLHFFIDLRVSGHIYDRKKQEKSSLSPSETFVVPSNKDKPQHSETVEVKNETDTLSGIFKQPRHCSAFSVPCQSGSKYPINLCEKGAKNTKFDVKSMGFDKNTNKTSTNYIMNNISSIYREVGESNNEVNDTSTNKEETDEEKDKRVKDLRALIGLELVVDYMKQKPGRSQQEDSLSSTDIESIGSPALEVVAVNDDNN</sequence>
<keyword evidence="3" id="KW-1185">Reference proteome</keyword>
<accession>A0ABQ9J578</accession>
<name>A0ABQ9J578_9CUCU</name>
<feature type="compositionally biased region" description="Basic and acidic residues" evidence="1">
    <location>
        <begin position="232"/>
        <end position="246"/>
    </location>
</feature>
<evidence type="ECO:0000313" key="3">
    <source>
        <dbReference type="Proteomes" id="UP001162164"/>
    </source>
</evidence>
<dbReference type="Proteomes" id="UP001162164">
    <property type="component" value="Unassembled WGS sequence"/>
</dbReference>
<organism evidence="2 3">
    <name type="scientific">Molorchus minor</name>
    <dbReference type="NCBI Taxonomy" id="1323400"/>
    <lineage>
        <taxon>Eukaryota</taxon>
        <taxon>Metazoa</taxon>
        <taxon>Ecdysozoa</taxon>
        <taxon>Arthropoda</taxon>
        <taxon>Hexapoda</taxon>
        <taxon>Insecta</taxon>
        <taxon>Pterygota</taxon>
        <taxon>Neoptera</taxon>
        <taxon>Endopterygota</taxon>
        <taxon>Coleoptera</taxon>
        <taxon>Polyphaga</taxon>
        <taxon>Cucujiformia</taxon>
        <taxon>Chrysomeloidea</taxon>
        <taxon>Cerambycidae</taxon>
        <taxon>Lamiinae</taxon>
        <taxon>Monochamini</taxon>
        <taxon>Molorchus</taxon>
    </lineage>
</organism>
<reference evidence="2" key="1">
    <citation type="journal article" date="2023" name="Insect Mol. Biol.">
        <title>Genome sequencing provides insights into the evolution of gene families encoding plant cell wall-degrading enzymes in longhorned beetles.</title>
        <authorList>
            <person name="Shin N.R."/>
            <person name="Okamura Y."/>
            <person name="Kirsch R."/>
            <person name="Pauchet Y."/>
        </authorList>
    </citation>
    <scope>NUCLEOTIDE SEQUENCE</scope>
    <source>
        <strain evidence="2">MMC_N1</strain>
    </source>
</reference>
<feature type="region of interest" description="Disordered" evidence="1">
    <location>
        <begin position="318"/>
        <end position="340"/>
    </location>
</feature>
<evidence type="ECO:0000256" key="1">
    <source>
        <dbReference type="SAM" id="MobiDB-lite"/>
    </source>
</evidence>
<feature type="region of interest" description="Disordered" evidence="1">
    <location>
        <begin position="360"/>
        <end position="395"/>
    </location>
</feature>
<evidence type="ECO:0000313" key="2">
    <source>
        <dbReference type="EMBL" id="KAJ8973255.1"/>
    </source>
</evidence>
<feature type="compositionally biased region" description="Polar residues" evidence="1">
    <location>
        <begin position="364"/>
        <end position="377"/>
    </location>
</feature>
<protein>
    <submittedName>
        <fullName evidence="2">Uncharacterized protein</fullName>
    </submittedName>
</protein>
<comment type="caution">
    <text evidence="2">The sequence shown here is derived from an EMBL/GenBank/DDBJ whole genome shotgun (WGS) entry which is preliminary data.</text>
</comment>
<dbReference type="EMBL" id="JAPWTJ010001210">
    <property type="protein sequence ID" value="KAJ8973255.1"/>
    <property type="molecule type" value="Genomic_DNA"/>
</dbReference>
<feature type="region of interest" description="Disordered" evidence="1">
    <location>
        <begin position="214"/>
        <end position="246"/>
    </location>
</feature>
<gene>
    <name evidence="2" type="ORF">NQ317_019530</name>
</gene>
<feature type="compositionally biased region" description="Basic and acidic residues" evidence="1">
    <location>
        <begin position="330"/>
        <end position="340"/>
    </location>
</feature>